<proteinExistence type="predicted"/>
<dbReference type="GO" id="GO:0016020">
    <property type="term" value="C:membrane"/>
    <property type="evidence" value="ECO:0007669"/>
    <property type="project" value="InterPro"/>
</dbReference>
<organism evidence="5 6">
    <name type="scientific">Linum tenue</name>
    <dbReference type="NCBI Taxonomy" id="586396"/>
    <lineage>
        <taxon>Eukaryota</taxon>
        <taxon>Viridiplantae</taxon>
        <taxon>Streptophyta</taxon>
        <taxon>Embryophyta</taxon>
        <taxon>Tracheophyta</taxon>
        <taxon>Spermatophyta</taxon>
        <taxon>Magnoliopsida</taxon>
        <taxon>eudicotyledons</taxon>
        <taxon>Gunneridae</taxon>
        <taxon>Pentapetalae</taxon>
        <taxon>rosids</taxon>
        <taxon>fabids</taxon>
        <taxon>Malpighiales</taxon>
        <taxon>Linaceae</taxon>
        <taxon>Linum</taxon>
    </lineage>
</organism>
<keyword evidence="3 4" id="KW-0472">Membrane</keyword>
<dbReference type="Proteomes" id="UP001154282">
    <property type="component" value="Unassembled WGS sequence"/>
</dbReference>
<evidence type="ECO:0000256" key="3">
    <source>
        <dbReference type="ARBA" id="ARBA00023136"/>
    </source>
</evidence>
<dbReference type="GO" id="GO:0022857">
    <property type="term" value="F:transmembrane transporter activity"/>
    <property type="evidence" value="ECO:0007669"/>
    <property type="project" value="InterPro"/>
</dbReference>
<gene>
    <name evidence="5" type="ORF">LITE_LOCUS12379</name>
</gene>
<keyword evidence="1 4" id="KW-0812">Transmembrane</keyword>
<feature type="transmembrane region" description="Helical" evidence="4">
    <location>
        <begin position="190"/>
        <end position="209"/>
    </location>
</feature>
<dbReference type="InterPro" id="IPR030184">
    <property type="entry name" value="WAT1-related"/>
</dbReference>
<dbReference type="EMBL" id="CAMGYJ010000004">
    <property type="protein sequence ID" value="CAI0404246.1"/>
    <property type="molecule type" value="Genomic_DNA"/>
</dbReference>
<evidence type="ECO:0000313" key="5">
    <source>
        <dbReference type="EMBL" id="CAI0404246.1"/>
    </source>
</evidence>
<feature type="transmembrane region" description="Helical" evidence="4">
    <location>
        <begin position="229"/>
        <end position="248"/>
    </location>
</feature>
<protein>
    <submittedName>
        <fullName evidence="5">Uncharacterized protein</fullName>
    </submittedName>
</protein>
<reference evidence="5" key="1">
    <citation type="submission" date="2022-08" db="EMBL/GenBank/DDBJ databases">
        <authorList>
            <person name="Gutierrez-Valencia J."/>
        </authorList>
    </citation>
    <scope>NUCLEOTIDE SEQUENCE</scope>
</reference>
<evidence type="ECO:0000313" key="6">
    <source>
        <dbReference type="Proteomes" id="UP001154282"/>
    </source>
</evidence>
<keyword evidence="6" id="KW-1185">Reference proteome</keyword>
<keyword evidence="2 4" id="KW-1133">Transmembrane helix</keyword>
<evidence type="ECO:0000256" key="1">
    <source>
        <dbReference type="ARBA" id="ARBA00022692"/>
    </source>
</evidence>
<feature type="transmembrane region" description="Helical" evidence="4">
    <location>
        <begin position="159"/>
        <end position="178"/>
    </location>
</feature>
<dbReference type="AlphaFoldDB" id="A0AAV0J6T8"/>
<comment type="caution">
    <text evidence="5">The sequence shown here is derived from an EMBL/GenBank/DDBJ whole genome shotgun (WGS) entry which is preliminary data.</text>
</comment>
<dbReference type="PANTHER" id="PTHR31218">
    <property type="entry name" value="WAT1-RELATED PROTEIN"/>
    <property type="match status" value="1"/>
</dbReference>
<evidence type="ECO:0000256" key="4">
    <source>
        <dbReference type="SAM" id="Phobius"/>
    </source>
</evidence>
<name>A0AAV0J6T8_9ROSI</name>
<sequence length="326" mass="35350">MANSFSASSRNNSCFLDYSGSNPSPASVSTPSSSRRLRFDFDCGRLCRCRRRRRPRKRRRHIRQPRARAPLQSLASVAAILIASSAAAEGTDAFSFVSPISPLVRCGSSMAFDCDCSLLCIDQIARPLLPFLGSHIHSTLGQWSIMEDFDASGFPEHPIRGALMIAIGCVCWAGFVNLQAITLESYPGKLSLTALICMMGAMEGSVVAVGLEWKNPSAWTIGFDTELLAAFYSGIISSGVVYSIQGLVMQRMLTDREEEETGSCSLDRRLDLKSIIPLIISNNISAYGGDSNRKGMESESCDLLVAMHESGVVVDVSICGDVARQL</sequence>
<accession>A0AAV0J6T8</accession>
<evidence type="ECO:0000256" key="2">
    <source>
        <dbReference type="ARBA" id="ARBA00022989"/>
    </source>
</evidence>